<reference evidence="9 10" key="1">
    <citation type="submission" date="2015-07" db="EMBL/GenBank/DDBJ databases">
        <title>High-quality draft genome sequence of Oceanobacillus caeni HM6, a bacillus isolated from a human feces.</title>
        <authorList>
            <person name="Kumar J."/>
            <person name="Verma M.K."/>
            <person name="Pandey R."/>
            <person name="Bhambi M."/>
            <person name="Chauhan N."/>
        </authorList>
    </citation>
    <scope>NUCLEOTIDE SEQUENCE [LARGE SCALE GENOMIC DNA]</scope>
    <source>
        <strain evidence="9 10">HM6</strain>
    </source>
</reference>
<feature type="transmembrane region" description="Helical" evidence="8">
    <location>
        <begin position="130"/>
        <end position="156"/>
    </location>
</feature>
<feature type="transmembrane region" description="Helical" evidence="8">
    <location>
        <begin position="12"/>
        <end position="32"/>
    </location>
</feature>
<evidence type="ECO:0000256" key="4">
    <source>
        <dbReference type="ARBA" id="ARBA00022475"/>
    </source>
</evidence>
<feature type="transmembrane region" description="Helical" evidence="8">
    <location>
        <begin position="70"/>
        <end position="91"/>
    </location>
</feature>
<keyword evidence="5 8" id="KW-0812">Transmembrane</keyword>
<evidence type="ECO:0000313" key="10">
    <source>
        <dbReference type="Proteomes" id="UP000037854"/>
    </source>
</evidence>
<evidence type="ECO:0000256" key="6">
    <source>
        <dbReference type="ARBA" id="ARBA00022989"/>
    </source>
</evidence>
<dbReference type="RefSeq" id="WP_060668042.1">
    <property type="nucleotide sequence ID" value="NZ_JARTGE010000012.1"/>
</dbReference>
<comment type="similarity">
    <text evidence="2">Belongs to the AzlC family.</text>
</comment>
<comment type="subcellular location">
    <subcellularLocation>
        <location evidence="1">Cell membrane</location>
        <topology evidence="1">Multi-pass membrane protein</topology>
    </subcellularLocation>
</comment>
<evidence type="ECO:0000256" key="7">
    <source>
        <dbReference type="ARBA" id="ARBA00023136"/>
    </source>
</evidence>
<evidence type="ECO:0000313" key="9">
    <source>
        <dbReference type="EMBL" id="KPH76536.1"/>
    </source>
</evidence>
<organism evidence="9 10">
    <name type="scientific">Oceanobacillus caeni</name>
    <dbReference type="NCBI Taxonomy" id="405946"/>
    <lineage>
        <taxon>Bacteria</taxon>
        <taxon>Bacillati</taxon>
        <taxon>Bacillota</taxon>
        <taxon>Bacilli</taxon>
        <taxon>Bacillales</taxon>
        <taxon>Bacillaceae</taxon>
        <taxon>Oceanobacillus</taxon>
    </lineage>
</organism>
<keyword evidence="3" id="KW-0813">Transport</keyword>
<sequence length="235" mass="26774">MDKHINALRTAFPYTIPILAGFSFIGIAYGMYVHALGFEPIYTFIMSFFIFAGSMEFVAATLLLGEFNPIYVLFLTLMLNGRHLFYGISMLERFKGTGKKKFYLIYGMCDESFVINSTATIPSYVDRGWFMFYVTLLNMFYWVSGAMIGSLIASIVSFDTKGLDFVMTALFVVIFLDQWMREDKHYSSLIGIGVSVLTLIIFGPEYFTIPAMIIMLVILTPLRGHIENKKVVNER</sequence>
<dbReference type="InterPro" id="IPR011606">
    <property type="entry name" value="Brnchd-chn_aa_trnsp_permease"/>
</dbReference>
<dbReference type="Proteomes" id="UP000037854">
    <property type="component" value="Unassembled WGS sequence"/>
</dbReference>
<protein>
    <submittedName>
        <fullName evidence="9">Branched-chain amino acid transporter AzlC</fullName>
    </submittedName>
</protein>
<dbReference type="PANTHER" id="PTHR34979">
    <property type="entry name" value="INNER MEMBRANE PROTEIN YGAZ"/>
    <property type="match status" value="1"/>
</dbReference>
<feature type="transmembrane region" description="Helical" evidence="8">
    <location>
        <begin position="103"/>
        <end position="124"/>
    </location>
</feature>
<feature type="transmembrane region" description="Helical" evidence="8">
    <location>
        <begin position="44"/>
        <end position="64"/>
    </location>
</feature>
<evidence type="ECO:0000256" key="1">
    <source>
        <dbReference type="ARBA" id="ARBA00004651"/>
    </source>
</evidence>
<evidence type="ECO:0000256" key="3">
    <source>
        <dbReference type="ARBA" id="ARBA00022448"/>
    </source>
</evidence>
<keyword evidence="7 8" id="KW-0472">Membrane</keyword>
<dbReference type="PANTHER" id="PTHR34979:SF1">
    <property type="entry name" value="INNER MEMBRANE PROTEIN YGAZ"/>
    <property type="match status" value="1"/>
</dbReference>
<comment type="caution">
    <text evidence="9">The sequence shown here is derived from an EMBL/GenBank/DDBJ whole genome shotgun (WGS) entry which is preliminary data.</text>
</comment>
<evidence type="ECO:0000256" key="8">
    <source>
        <dbReference type="SAM" id="Phobius"/>
    </source>
</evidence>
<feature type="transmembrane region" description="Helical" evidence="8">
    <location>
        <begin position="186"/>
        <end position="219"/>
    </location>
</feature>
<name>A0ABR5MKW5_9BACI</name>
<evidence type="ECO:0000256" key="5">
    <source>
        <dbReference type="ARBA" id="ARBA00022692"/>
    </source>
</evidence>
<dbReference type="EMBL" id="LGTK01000013">
    <property type="protein sequence ID" value="KPH76536.1"/>
    <property type="molecule type" value="Genomic_DNA"/>
</dbReference>
<dbReference type="Pfam" id="PF03591">
    <property type="entry name" value="AzlC"/>
    <property type="match status" value="1"/>
</dbReference>
<gene>
    <name evidence="9" type="ORF">AFL42_05475</name>
</gene>
<evidence type="ECO:0000256" key="2">
    <source>
        <dbReference type="ARBA" id="ARBA00010735"/>
    </source>
</evidence>
<keyword evidence="10" id="KW-1185">Reference proteome</keyword>
<keyword evidence="4" id="KW-1003">Cell membrane</keyword>
<proteinExistence type="inferred from homology"/>
<keyword evidence="6 8" id="KW-1133">Transmembrane helix</keyword>
<accession>A0ABR5MKW5</accession>